<comment type="caution">
    <text evidence="1">The sequence shown here is derived from an EMBL/GenBank/DDBJ whole genome shotgun (WGS) entry which is preliminary data.</text>
</comment>
<proteinExistence type="predicted"/>
<dbReference type="EMBL" id="JARBHB010000003">
    <property type="protein sequence ID" value="KAJ8889991.1"/>
    <property type="molecule type" value="Genomic_DNA"/>
</dbReference>
<accession>A0ABQ9I032</accession>
<evidence type="ECO:0000313" key="2">
    <source>
        <dbReference type="Proteomes" id="UP001159363"/>
    </source>
</evidence>
<evidence type="ECO:0000313" key="1">
    <source>
        <dbReference type="EMBL" id="KAJ8889991.1"/>
    </source>
</evidence>
<sequence length="167" mass="19181">MSPIPSGKVSFKVNFFFVVLDTAIGSLAQRFELMECHSKNFSFFYDIRKLQEWDGDELKAKYMQLTKMLTDGEKYDKDGQELYQELLILPSMLPSGSSPANVLNHINNILMGIFPNVFISLRIIKNYLRSTMSQERLCGLATKAIENYVLKTIETSKFLKEFVTLKS</sequence>
<protein>
    <submittedName>
        <fullName evidence="1">Uncharacterized protein</fullName>
    </submittedName>
</protein>
<gene>
    <name evidence="1" type="ORF">PR048_009496</name>
</gene>
<organism evidence="1 2">
    <name type="scientific">Dryococelus australis</name>
    <dbReference type="NCBI Taxonomy" id="614101"/>
    <lineage>
        <taxon>Eukaryota</taxon>
        <taxon>Metazoa</taxon>
        <taxon>Ecdysozoa</taxon>
        <taxon>Arthropoda</taxon>
        <taxon>Hexapoda</taxon>
        <taxon>Insecta</taxon>
        <taxon>Pterygota</taxon>
        <taxon>Neoptera</taxon>
        <taxon>Polyneoptera</taxon>
        <taxon>Phasmatodea</taxon>
        <taxon>Verophasmatodea</taxon>
        <taxon>Anareolatae</taxon>
        <taxon>Phasmatidae</taxon>
        <taxon>Eurycanthinae</taxon>
        <taxon>Dryococelus</taxon>
    </lineage>
</organism>
<name>A0ABQ9I032_9NEOP</name>
<reference evidence="1 2" key="1">
    <citation type="submission" date="2023-02" db="EMBL/GenBank/DDBJ databases">
        <title>LHISI_Scaffold_Assembly.</title>
        <authorList>
            <person name="Stuart O.P."/>
            <person name="Cleave R."/>
            <person name="Magrath M.J.L."/>
            <person name="Mikheyev A.S."/>
        </authorList>
    </citation>
    <scope>NUCLEOTIDE SEQUENCE [LARGE SCALE GENOMIC DNA]</scope>
    <source>
        <strain evidence="1">Daus_M_001</strain>
        <tissue evidence="1">Leg muscle</tissue>
    </source>
</reference>
<dbReference type="Proteomes" id="UP001159363">
    <property type="component" value="Chromosome 3"/>
</dbReference>
<keyword evidence="2" id="KW-1185">Reference proteome</keyword>